<protein>
    <recommendedName>
        <fullName evidence="3">Peptidase A2 domain-containing protein</fullName>
    </recommendedName>
</protein>
<evidence type="ECO:0008006" key="3">
    <source>
        <dbReference type="Google" id="ProtNLM"/>
    </source>
</evidence>
<dbReference type="InterPro" id="IPR021109">
    <property type="entry name" value="Peptidase_aspartic_dom_sf"/>
</dbReference>
<dbReference type="Gene3D" id="2.40.70.10">
    <property type="entry name" value="Acid Proteases"/>
    <property type="match status" value="1"/>
</dbReference>
<dbReference type="AlphaFoldDB" id="A0A564XZW2"/>
<accession>A0A564XZW2</accession>
<sequence>MRCCSNHREKLLHYTQRITDVHFRKLYLSGHEKPSDILELIRRLAPPIIMPMSFWKNLFFQCLSLKIQSYLTDKLSQYTIDQIAQMADIIDEKILRPPQNCLFITDWNSGITFIVDSGNALSFIQPTLCEWRKVKPTQCLGYLKVRKLIVYGLKDLVVDLGLKRVFQWKFVIANINFPVIGADFLTYFGLVVDFGRRKLVEKKIAPISYDAIKDENESVSVKCFAETVRKYIHIYEKPSDMLRLIQSLTSKEIFHDESWKRFLITPSLLPMVNEIFLSSRNTIEFAKKAEYLHKRFHTDSDHLLYIFDKLSGLIFIIDSGTEHSVIPPKSNTIVSPRPHTRLETSTGSLICKYSSKCLTVNLGLREKFSWNFIVADMNKSIIGADFLTYFGLSVDLSRRRLIRRRNKYSILD</sequence>
<organism evidence="1 2">
    <name type="scientific">Hymenolepis diminuta</name>
    <name type="common">Rat tapeworm</name>
    <dbReference type="NCBI Taxonomy" id="6216"/>
    <lineage>
        <taxon>Eukaryota</taxon>
        <taxon>Metazoa</taxon>
        <taxon>Spiralia</taxon>
        <taxon>Lophotrochozoa</taxon>
        <taxon>Platyhelminthes</taxon>
        <taxon>Cestoda</taxon>
        <taxon>Eucestoda</taxon>
        <taxon>Cyclophyllidea</taxon>
        <taxon>Hymenolepididae</taxon>
        <taxon>Hymenolepis</taxon>
    </lineage>
</organism>
<evidence type="ECO:0000313" key="1">
    <source>
        <dbReference type="EMBL" id="VUZ40552.1"/>
    </source>
</evidence>
<dbReference type="SUPFAM" id="SSF50630">
    <property type="entry name" value="Acid proteases"/>
    <property type="match status" value="1"/>
</dbReference>
<gene>
    <name evidence="1" type="ORF">WMSIL1_LOCUS1497</name>
</gene>
<keyword evidence="2" id="KW-1185">Reference proteome</keyword>
<name>A0A564XZW2_HYMDI</name>
<proteinExistence type="predicted"/>
<reference evidence="1 2" key="1">
    <citation type="submission" date="2019-07" db="EMBL/GenBank/DDBJ databases">
        <authorList>
            <person name="Jastrzebski P J."/>
            <person name="Paukszto L."/>
            <person name="Jastrzebski P J."/>
        </authorList>
    </citation>
    <scope>NUCLEOTIDE SEQUENCE [LARGE SCALE GENOMIC DNA]</scope>
    <source>
        <strain evidence="1 2">WMS-il1</strain>
    </source>
</reference>
<dbReference type="EMBL" id="CABIJS010000033">
    <property type="protein sequence ID" value="VUZ40552.1"/>
    <property type="molecule type" value="Genomic_DNA"/>
</dbReference>
<dbReference type="Proteomes" id="UP000321570">
    <property type="component" value="Unassembled WGS sequence"/>
</dbReference>
<evidence type="ECO:0000313" key="2">
    <source>
        <dbReference type="Proteomes" id="UP000321570"/>
    </source>
</evidence>